<feature type="region of interest" description="Disordered" evidence="1">
    <location>
        <begin position="22"/>
        <end position="42"/>
    </location>
</feature>
<comment type="caution">
    <text evidence="2">The sequence shown here is derived from an EMBL/GenBank/DDBJ whole genome shotgun (WGS) entry which is preliminary data.</text>
</comment>
<name>A0A4S9QIC2_AURPU</name>
<evidence type="ECO:0000256" key="1">
    <source>
        <dbReference type="SAM" id="MobiDB-lite"/>
    </source>
</evidence>
<reference evidence="4 5" key="1">
    <citation type="submission" date="2018-10" db="EMBL/GenBank/DDBJ databases">
        <title>Fifty Aureobasidium pullulans genomes reveal a recombining polyextremotolerant generalist.</title>
        <authorList>
            <person name="Gostincar C."/>
            <person name="Turk M."/>
            <person name="Zajc J."/>
            <person name="Gunde-Cimerman N."/>
        </authorList>
    </citation>
    <scope>NUCLEOTIDE SEQUENCE [LARGE SCALE GENOMIC DNA]</scope>
    <source>
        <strain evidence="3 4">EXF-10507</strain>
        <strain evidence="2 5">EXF-11318</strain>
    </source>
</reference>
<dbReference type="Proteomes" id="UP000304928">
    <property type="component" value="Unassembled WGS sequence"/>
</dbReference>
<proteinExistence type="predicted"/>
<dbReference type="EMBL" id="QZAR01000130">
    <property type="protein sequence ID" value="THW87212.1"/>
    <property type="molecule type" value="Genomic_DNA"/>
</dbReference>
<dbReference type="Proteomes" id="UP000308014">
    <property type="component" value="Unassembled WGS sequence"/>
</dbReference>
<evidence type="ECO:0000313" key="5">
    <source>
        <dbReference type="Proteomes" id="UP000308014"/>
    </source>
</evidence>
<accession>A0A4S9QIC2</accession>
<dbReference type="AlphaFoldDB" id="A0A4S9QIC2"/>
<evidence type="ECO:0000313" key="2">
    <source>
        <dbReference type="EMBL" id="THW08438.1"/>
    </source>
</evidence>
<dbReference type="EMBL" id="QZAJ01000603">
    <property type="protein sequence ID" value="THW08438.1"/>
    <property type="molecule type" value="Genomic_DNA"/>
</dbReference>
<sequence length="124" mass="14226">MYAHNQASYGQQAPYNHFVPPQSRPMFFSQPPPPQHPASHGMFVPAGPYFNTKSRSSTAAFVPGYGNYHMPARPMFAQPNFQQYSRMPPSFHPNSWMPMSMPMPMPNFAPPSVQNSMRHQPWDW</sequence>
<organism evidence="2 5">
    <name type="scientific">Aureobasidium pullulans</name>
    <name type="common">Black yeast</name>
    <name type="synonym">Pullularia pullulans</name>
    <dbReference type="NCBI Taxonomy" id="5580"/>
    <lineage>
        <taxon>Eukaryota</taxon>
        <taxon>Fungi</taxon>
        <taxon>Dikarya</taxon>
        <taxon>Ascomycota</taxon>
        <taxon>Pezizomycotina</taxon>
        <taxon>Dothideomycetes</taxon>
        <taxon>Dothideomycetidae</taxon>
        <taxon>Dothideales</taxon>
        <taxon>Saccotheciaceae</taxon>
        <taxon>Aureobasidium</taxon>
    </lineage>
</organism>
<gene>
    <name evidence="3" type="ORF">D6D15_06837</name>
    <name evidence="2" type="ORF">D6D24_09207</name>
</gene>
<evidence type="ECO:0000313" key="4">
    <source>
        <dbReference type="Proteomes" id="UP000304928"/>
    </source>
</evidence>
<evidence type="ECO:0000313" key="3">
    <source>
        <dbReference type="EMBL" id="THW87212.1"/>
    </source>
</evidence>
<protein>
    <submittedName>
        <fullName evidence="2">Uncharacterized protein</fullName>
    </submittedName>
</protein>